<dbReference type="InterPro" id="IPR007251">
    <property type="entry name" value="Iron_permease_Fet4"/>
</dbReference>
<name>A0A5B9VUU3_9BACT</name>
<dbReference type="KEGG" id="agv:OJF2_03460"/>
<dbReference type="GO" id="GO:0055085">
    <property type="term" value="P:transmembrane transport"/>
    <property type="evidence" value="ECO:0007669"/>
    <property type="project" value="InterPro"/>
</dbReference>
<evidence type="ECO:0000256" key="1">
    <source>
        <dbReference type="SAM" id="Phobius"/>
    </source>
</evidence>
<keyword evidence="1" id="KW-1133">Transmembrane helix</keyword>
<accession>A0A5B9VUU3</accession>
<keyword evidence="1" id="KW-0812">Transmembrane</keyword>
<feature type="transmembrane region" description="Helical" evidence="1">
    <location>
        <begin position="45"/>
        <end position="66"/>
    </location>
</feature>
<keyword evidence="3" id="KW-1185">Reference proteome</keyword>
<evidence type="ECO:0000313" key="3">
    <source>
        <dbReference type="Proteomes" id="UP000324233"/>
    </source>
</evidence>
<evidence type="ECO:0000313" key="2">
    <source>
        <dbReference type="EMBL" id="QEH31879.1"/>
    </source>
</evidence>
<protein>
    <submittedName>
        <fullName evidence="2">Low affinity iron permease</fullName>
    </submittedName>
</protein>
<keyword evidence="1" id="KW-0472">Membrane</keyword>
<gene>
    <name evidence="2" type="ORF">OJF2_03460</name>
</gene>
<dbReference type="Proteomes" id="UP000324233">
    <property type="component" value="Chromosome"/>
</dbReference>
<dbReference type="RefSeq" id="WP_168221537.1">
    <property type="nucleotide sequence ID" value="NZ_CP042997.1"/>
</dbReference>
<reference evidence="2 3" key="1">
    <citation type="submission" date="2019-08" db="EMBL/GenBank/DDBJ databases">
        <title>Deep-cultivation of Planctomycetes and their phenomic and genomic characterization uncovers novel biology.</title>
        <authorList>
            <person name="Wiegand S."/>
            <person name="Jogler M."/>
            <person name="Boedeker C."/>
            <person name="Pinto D."/>
            <person name="Vollmers J."/>
            <person name="Rivas-Marin E."/>
            <person name="Kohn T."/>
            <person name="Peeters S.H."/>
            <person name="Heuer A."/>
            <person name="Rast P."/>
            <person name="Oberbeckmann S."/>
            <person name="Bunk B."/>
            <person name="Jeske O."/>
            <person name="Meyerdierks A."/>
            <person name="Storesund J.E."/>
            <person name="Kallscheuer N."/>
            <person name="Luecker S."/>
            <person name="Lage O.M."/>
            <person name="Pohl T."/>
            <person name="Merkel B.J."/>
            <person name="Hornburger P."/>
            <person name="Mueller R.-W."/>
            <person name="Bruemmer F."/>
            <person name="Labrenz M."/>
            <person name="Spormann A.M."/>
            <person name="Op den Camp H."/>
            <person name="Overmann J."/>
            <person name="Amann R."/>
            <person name="Jetten M.S.M."/>
            <person name="Mascher T."/>
            <person name="Medema M.H."/>
            <person name="Devos D.P."/>
            <person name="Kaster A.-K."/>
            <person name="Ovreas L."/>
            <person name="Rohde M."/>
            <person name="Galperin M.Y."/>
            <person name="Jogler C."/>
        </authorList>
    </citation>
    <scope>NUCLEOTIDE SEQUENCE [LARGE SCALE GENOMIC DNA]</scope>
    <source>
        <strain evidence="2 3">OJF2</strain>
    </source>
</reference>
<dbReference type="AlphaFoldDB" id="A0A5B9VUU3"/>
<organism evidence="2 3">
    <name type="scientific">Aquisphaera giovannonii</name>
    <dbReference type="NCBI Taxonomy" id="406548"/>
    <lineage>
        <taxon>Bacteria</taxon>
        <taxon>Pseudomonadati</taxon>
        <taxon>Planctomycetota</taxon>
        <taxon>Planctomycetia</taxon>
        <taxon>Isosphaerales</taxon>
        <taxon>Isosphaeraceae</taxon>
        <taxon>Aquisphaera</taxon>
    </lineage>
</organism>
<sequence length="174" mass="19309">MAKGVEAKKREAAAKLVALEKAHWRTPDRFEGLARRASQFASSPWGTHVAFGLLAFWLGASVVVGWRNAYDMVEEVATMSSFLLLFLLQRAQAKDTLAMQAKLNELLAAVNKASPQLINLEDRSEEEVREVHDLYQELRTARSESHSIEEVREQVLEDLAEEGVASAEAANGKS</sequence>
<dbReference type="Pfam" id="PF04120">
    <property type="entry name" value="Iron_permease"/>
    <property type="match status" value="1"/>
</dbReference>
<dbReference type="EMBL" id="CP042997">
    <property type="protein sequence ID" value="QEH31879.1"/>
    <property type="molecule type" value="Genomic_DNA"/>
</dbReference>
<proteinExistence type="predicted"/>